<name>A0A0C4Y495_KLEPN</name>
<organism evidence="1">
    <name type="scientific">Klebsiella pneumoniae</name>
    <dbReference type="NCBI Taxonomy" id="573"/>
    <lineage>
        <taxon>Bacteria</taxon>
        <taxon>Pseudomonadati</taxon>
        <taxon>Pseudomonadota</taxon>
        <taxon>Gammaproteobacteria</taxon>
        <taxon>Enterobacterales</taxon>
        <taxon>Enterobacteriaceae</taxon>
        <taxon>Klebsiella/Raoultella group</taxon>
        <taxon>Klebsiella</taxon>
        <taxon>Klebsiella pneumoniae complex</taxon>
    </lineage>
</organism>
<sequence>MNKLITEAEGAKIAGVFKYILEASESILIDHGHVITGQIIKNKKFFADNGHKDFEKLEYYLGSAISSLVDNKVIEGIKDINTDENLVFKKINELSDKEKLILAECIIKHFEYSNIRGMQKAFNIFGGDK</sequence>
<geneLocation type="plasmid" evidence="1">
    <name>PKPCAPSS</name>
</geneLocation>
<evidence type="ECO:0000313" key="1">
    <source>
        <dbReference type="EMBL" id="AJF79775.1"/>
    </source>
</evidence>
<reference evidence="1" key="1">
    <citation type="submission" date="2014-10" db="EMBL/GenBank/DDBJ databases">
        <authorList>
            <person name="Ageevets V.A."/>
            <person name="Sopova I.V."/>
            <person name="Partina I.V."/>
            <person name="Malakhova M.V."/>
            <person name="Ilina E.N."/>
            <person name="Kostryukova E.S."/>
            <person name="Sidorenko S.V."/>
        </authorList>
    </citation>
    <scope>NUCLEOTIDE SEQUENCE</scope>
    <source>
        <strain evidence="1">565</strain>
        <plasmid evidence="1">PKPCAPSS</plasmid>
    </source>
</reference>
<accession>A0A0C4Y495</accession>
<proteinExistence type="predicted"/>
<protein>
    <submittedName>
        <fullName evidence="1">Uncharacterized protein</fullName>
    </submittedName>
</protein>
<dbReference type="RefSeq" id="WP_121527125.1">
    <property type="nucleotide sequence ID" value="NZ_JAMPUG010000008.1"/>
</dbReference>
<keyword evidence="1" id="KW-0614">Plasmid</keyword>
<reference evidence="1" key="2">
    <citation type="journal article" date="2017" name="Antimicrob. Agents Chemother.">
        <title>Genetic Environment of the blaKPC-2 Gene in a Klebsiella pneumoniae Isolate That May Have Been Imported to Russia from Southeast Asia.</title>
        <authorList>
            <person name="Ageevets V."/>
            <person name="Sopova J."/>
            <person name="Lazareva I."/>
            <person name="Malakhova M."/>
            <person name="Ilina E."/>
            <person name="Kostryukova E."/>
            <person name="Babenko V."/>
            <person name="Carattoli A."/>
            <person name="Lobzin Y."/>
            <person name="Uskov A."/>
            <person name="Sidorenko S."/>
        </authorList>
    </citation>
    <scope>NUCLEOTIDE SEQUENCE</scope>
    <source>
        <strain evidence="1">565</strain>
        <plasmid evidence="1">PKPCAPSS</plasmid>
    </source>
</reference>
<dbReference type="EMBL" id="KP008371">
    <property type="protein sequence ID" value="AJF79775.1"/>
    <property type="molecule type" value="Genomic_DNA"/>
</dbReference>
<dbReference type="AlphaFoldDB" id="A0A0C4Y495"/>